<sequence>MQLSPSHHSAVRRHILSQLEPGLVHRLQGGGTKRQVLAVGLGTGEQNGDVAVVDRQHFVDRCRPADPYRISLFELRPSVRCQHDTQNRKGTRYVPPCWSADGRQTGKRLQVRPLNCQRAMSRSDEVLWCGAWVLLGWRKLGCRVLRLLYCLLCFRCHSQPNRHSTDGRAAPLYTPADRGSDAVHLHACGLTIHHRSSRPPFSSQAPTRYRIPDVPLGPSWFSATTCMACIRAGNSTNASPRIPACLSNGGRRWNHRVGAGAPWRDVTGHGVTAARALQAAGWLAVW</sequence>
<protein>
    <submittedName>
        <fullName evidence="1">Uncharacterized protein</fullName>
    </submittedName>
</protein>
<proteinExistence type="predicted"/>
<reference evidence="1 2" key="1">
    <citation type="journal article" date="2024" name="Commun. Biol.">
        <title>Comparative genomic analysis of thermophilic fungi reveals convergent evolutionary adaptations and gene losses.</title>
        <authorList>
            <person name="Steindorff A.S."/>
            <person name="Aguilar-Pontes M.V."/>
            <person name="Robinson A.J."/>
            <person name="Andreopoulos B."/>
            <person name="LaButti K."/>
            <person name="Kuo A."/>
            <person name="Mondo S."/>
            <person name="Riley R."/>
            <person name="Otillar R."/>
            <person name="Haridas S."/>
            <person name="Lipzen A."/>
            <person name="Grimwood J."/>
            <person name="Schmutz J."/>
            <person name="Clum A."/>
            <person name="Reid I.D."/>
            <person name="Moisan M.C."/>
            <person name="Butler G."/>
            <person name="Nguyen T.T.M."/>
            <person name="Dewar K."/>
            <person name="Conant G."/>
            <person name="Drula E."/>
            <person name="Henrissat B."/>
            <person name="Hansel C."/>
            <person name="Singer S."/>
            <person name="Hutchinson M.I."/>
            <person name="de Vries R.P."/>
            <person name="Natvig D.O."/>
            <person name="Powell A.J."/>
            <person name="Tsang A."/>
            <person name="Grigoriev I.V."/>
        </authorList>
    </citation>
    <scope>NUCLEOTIDE SEQUENCE [LARGE SCALE GENOMIC DNA]</scope>
    <source>
        <strain evidence="1 2">CBS 620.91</strain>
    </source>
</reference>
<accession>A0ABR3V4M8</accession>
<comment type="caution">
    <text evidence="1">The sequence shown here is derived from an EMBL/GenBank/DDBJ whole genome shotgun (WGS) entry which is preliminary data.</text>
</comment>
<evidence type="ECO:0000313" key="1">
    <source>
        <dbReference type="EMBL" id="KAL1836537.1"/>
    </source>
</evidence>
<organism evidence="1 2">
    <name type="scientific">Humicola insolens</name>
    <name type="common">Soft-rot fungus</name>
    <dbReference type="NCBI Taxonomy" id="85995"/>
    <lineage>
        <taxon>Eukaryota</taxon>
        <taxon>Fungi</taxon>
        <taxon>Dikarya</taxon>
        <taxon>Ascomycota</taxon>
        <taxon>Pezizomycotina</taxon>
        <taxon>Sordariomycetes</taxon>
        <taxon>Sordariomycetidae</taxon>
        <taxon>Sordariales</taxon>
        <taxon>Chaetomiaceae</taxon>
        <taxon>Mycothermus</taxon>
    </lineage>
</organism>
<dbReference type="Proteomes" id="UP001583172">
    <property type="component" value="Unassembled WGS sequence"/>
</dbReference>
<dbReference type="EMBL" id="JAZGSY010000398">
    <property type="protein sequence ID" value="KAL1836537.1"/>
    <property type="molecule type" value="Genomic_DNA"/>
</dbReference>
<name>A0ABR3V4M8_HUMIN</name>
<evidence type="ECO:0000313" key="2">
    <source>
        <dbReference type="Proteomes" id="UP001583172"/>
    </source>
</evidence>
<keyword evidence="2" id="KW-1185">Reference proteome</keyword>
<gene>
    <name evidence="1" type="ORF">VTJ49DRAFT_5034</name>
</gene>